<reference evidence="3" key="2">
    <citation type="submission" date="2019-09" db="UniProtKB">
        <authorList>
            <consortium name="WormBaseParasite"/>
        </authorList>
    </citation>
    <scope>IDENTIFICATION</scope>
</reference>
<gene>
    <name evidence="1" type="ORF">HPBE_LOCUS10687</name>
</gene>
<accession>A0A3P7YDE7</accession>
<proteinExistence type="predicted"/>
<accession>A0A183FS19</accession>
<organism evidence="2 3">
    <name type="scientific">Heligmosomoides polygyrus</name>
    <name type="common">Parasitic roundworm</name>
    <dbReference type="NCBI Taxonomy" id="6339"/>
    <lineage>
        <taxon>Eukaryota</taxon>
        <taxon>Metazoa</taxon>
        <taxon>Ecdysozoa</taxon>
        <taxon>Nematoda</taxon>
        <taxon>Chromadorea</taxon>
        <taxon>Rhabditida</taxon>
        <taxon>Rhabditina</taxon>
        <taxon>Rhabditomorpha</taxon>
        <taxon>Strongyloidea</taxon>
        <taxon>Heligmosomidae</taxon>
        <taxon>Heligmosomoides</taxon>
    </lineage>
</organism>
<dbReference type="Proteomes" id="UP000050761">
    <property type="component" value="Unassembled WGS sequence"/>
</dbReference>
<name>A0A183FS19_HELPZ</name>
<evidence type="ECO:0000313" key="2">
    <source>
        <dbReference type="Proteomes" id="UP000050761"/>
    </source>
</evidence>
<keyword evidence="2" id="KW-1185">Reference proteome</keyword>
<evidence type="ECO:0000313" key="3">
    <source>
        <dbReference type="WBParaSite" id="HPBE_0001068601-mRNA-1"/>
    </source>
</evidence>
<reference evidence="1 2" key="1">
    <citation type="submission" date="2018-11" db="EMBL/GenBank/DDBJ databases">
        <authorList>
            <consortium name="Pathogen Informatics"/>
        </authorList>
    </citation>
    <scope>NUCLEOTIDE SEQUENCE [LARGE SCALE GENOMIC DNA]</scope>
</reference>
<dbReference type="EMBL" id="UZAH01026844">
    <property type="protein sequence ID" value="VDO85980.1"/>
    <property type="molecule type" value="Genomic_DNA"/>
</dbReference>
<protein>
    <submittedName>
        <fullName evidence="3">PFK domain-containing protein</fullName>
    </submittedName>
</protein>
<dbReference type="AlphaFoldDB" id="A0A183FS19"/>
<dbReference type="WBParaSite" id="HPBE_0001068601-mRNA-1">
    <property type="protein sequence ID" value="HPBE_0001068601-mRNA-1"/>
    <property type="gene ID" value="HPBE_0001068601"/>
</dbReference>
<evidence type="ECO:0000313" key="1">
    <source>
        <dbReference type="EMBL" id="VDO85980.1"/>
    </source>
</evidence>
<sequence>MITKCPGTDADVFGMLAMHGCRRVRHVYGSPCLVAGVFGTSSESLCSALGPHSYTDALPAEHIVNLGGPPPSYKLASNRHG</sequence>